<evidence type="ECO:0000256" key="1">
    <source>
        <dbReference type="SAM" id="MobiDB-lite"/>
    </source>
</evidence>
<evidence type="ECO:0000313" key="2">
    <source>
        <dbReference type="EMBL" id="KAH3846229.1"/>
    </source>
</evidence>
<reference evidence="2" key="1">
    <citation type="journal article" date="2019" name="bioRxiv">
        <title>The Genome of the Zebra Mussel, Dreissena polymorpha: A Resource for Invasive Species Research.</title>
        <authorList>
            <person name="McCartney M.A."/>
            <person name="Auch B."/>
            <person name="Kono T."/>
            <person name="Mallez S."/>
            <person name="Zhang Y."/>
            <person name="Obille A."/>
            <person name="Becker A."/>
            <person name="Abrahante J.E."/>
            <person name="Garbe J."/>
            <person name="Badalamenti J.P."/>
            <person name="Herman A."/>
            <person name="Mangelson H."/>
            <person name="Liachko I."/>
            <person name="Sullivan S."/>
            <person name="Sone E.D."/>
            <person name="Koren S."/>
            <person name="Silverstein K.A.T."/>
            <person name="Beckman K.B."/>
            <person name="Gohl D.M."/>
        </authorList>
    </citation>
    <scope>NUCLEOTIDE SEQUENCE</scope>
    <source>
        <strain evidence="2">Duluth1</strain>
        <tissue evidence="2">Whole animal</tissue>
    </source>
</reference>
<reference evidence="2" key="2">
    <citation type="submission" date="2020-11" db="EMBL/GenBank/DDBJ databases">
        <authorList>
            <person name="McCartney M.A."/>
            <person name="Auch B."/>
            <person name="Kono T."/>
            <person name="Mallez S."/>
            <person name="Becker A."/>
            <person name="Gohl D.M."/>
            <person name="Silverstein K.A.T."/>
            <person name="Koren S."/>
            <person name="Bechman K.B."/>
            <person name="Herman A."/>
            <person name="Abrahante J.E."/>
            <person name="Garbe J."/>
        </authorList>
    </citation>
    <scope>NUCLEOTIDE SEQUENCE</scope>
    <source>
        <strain evidence="2">Duluth1</strain>
        <tissue evidence="2">Whole animal</tissue>
    </source>
</reference>
<comment type="caution">
    <text evidence="2">The sequence shown here is derived from an EMBL/GenBank/DDBJ whole genome shotgun (WGS) entry which is preliminary data.</text>
</comment>
<name>A0A9D4KV76_DREPO</name>
<feature type="region of interest" description="Disordered" evidence="1">
    <location>
        <begin position="1"/>
        <end position="23"/>
    </location>
</feature>
<protein>
    <submittedName>
        <fullName evidence="2">Uncharacterized protein</fullName>
    </submittedName>
</protein>
<organism evidence="2 3">
    <name type="scientific">Dreissena polymorpha</name>
    <name type="common">Zebra mussel</name>
    <name type="synonym">Mytilus polymorpha</name>
    <dbReference type="NCBI Taxonomy" id="45954"/>
    <lineage>
        <taxon>Eukaryota</taxon>
        <taxon>Metazoa</taxon>
        <taxon>Spiralia</taxon>
        <taxon>Lophotrochozoa</taxon>
        <taxon>Mollusca</taxon>
        <taxon>Bivalvia</taxon>
        <taxon>Autobranchia</taxon>
        <taxon>Heteroconchia</taxon>
        <taxon>Euheterodonta</taxon>
        <taxon>Imparidentia</taxon>
        <taxon>Neoheterodontei</taxon>
        <taxon>Myida</taxon>
        <taxon>Dreissenoidea</taxon>
        <taxon>Dreissenidae</taxon>
        <taxon>Dreissena</taxon>
    </lineage>
</organism>
<accession>A0A9D4KV76</accession>
<dbReference type="AlphaFoldDB" id="A0A9D4KV76"/>
<keyword evidence="3" id="KW-1185">Reference proteome</keyword>
<sequence>MLLEQPPVTRSSNSPAETPKKLAPTVANVATERKELHRNARLSAQLMATGVHNADVNTTLRVCAVVWTIQGALHTLSPKTLTRKVLCLTHYVL</sequence>
<evidence type="ECO:0000313" key="3">
    <source>
        <dbReference type="Proteomes" id="UP000828390"/>
    </source>
</evidence>
<proteinExistence type="predicted"/>
<dbReference type="Proteomes" id="UP000828390">
    <property type="component" value="Unassembled WGS sequence"/>
</dbReference>
<dbReference type="EMBL" id="JAIWYP010000003">
    <property type="protein sequence ID" value="KAH3846229.1"/>
    <property type="molecule type" value="Genomic_DNA"/>
</dbReference>
<gene>
    <name evidence="2" type="ORF">DPMN_088528</name>
</gene>